<accession>A0AAW2U450</accession>
<dbReference type="InterPro" id="IPR043502">
    <property type="entry name" value="DNA/RNA_pol_sf"/>
</dbReference>
<dbReference type="Gene3D" id="3.30.70.270">
    <property type="match status" value="1"/>
</dbReference>
<dbReference type="InterPro" id="IPR053134">
    <property type="entry name" value="RNA-dir_DNA_polymerase"/>
</dbReference>
<dbReference type="EMBL" id="JACGWN010000013">
    <property type="protein sequence ID" value="KAL0411704.1"/>
    <property type="molecule type" value="Genomic_DNA"/>
</dbReference>
<protein>
    <recommendedName>
        <fullName evidence="1">Reverse transcriptase domain-containing protein</fullName>
    </recommendedName>
</protein>
<dbReference type="CDD" id="cd01647">
    <property type="entry name" value="RT_LTR"/>
    <property type="match status" value="1"/>
</dbReference>
<dbReference type="PANTHER" id="PTHR24559">
    <property type="entry name" value="TRANSPOSON TY3-I GAG-POL POLYPROTEIN"/>
    <property type="match status" value="1"/>
</dbReference>
<feature type="domain" description="Reverse transcriptase" evidence="1">
    <location>
        <begin position="146"/>
        <end position="214"/>
    </location>
</feature>
<evidence type="ECO:0000313" key="2">
    <source>
        <dbReference type="EMBL" id="KAL0411704.1"/>
    </source>
</evidence>
<proteinExistence type="predicted"/>
<sequence>MKMDESDIEDDFVESLSEVLKPPLLDDLSYSTTHTKLLLSILHAPKLELKPIPEYLKYVYLGSEEILSAIISSKLPKEYEERLVTLLRERRPAIGWTLADIRGIIPAMCMHRIYLEGQHKAILGTAENAQPDAKGMLMKEIFKLLDAGYYQIAIAQEDQEKTTFTCPFGTFAFRRMPFGLCNTPGTFQRCMMSINPEYIEKCIEVFMDDFTVYGVRLMNA</sequence>
<reference evidence="2" key="1">
    <citation type="submission" date="2020-06" db="EMBL/GenBank/DDBJ databases">
        <authorList>
            <person name="Li T."/>
            <person name="Hu X."/>
            <person name="Zhang T."/>
            <person name="Song X."/>
            <person name="Zhang H."/>
            <person name="Dai N."/>
            <person name="Sheng W."/>
            <person name="Hou X."/>
            <person name="Wei L."/>
        </authorList>
    </citation>
    <scope>NUCLEOTIDE SEQUENCE</scope>
    <source>
        <strain evidence="2">KEN1</strain>
        <tissue evidence="2">Leaf</tissue>
    </source>
</reference>
<evidence type="ECO:0000259" key="1">
    <source>
        <dbReference type="Pfam" id="PF00078"/>
    </source>
</evidence>
<dbReference type="Gene3D" id="3.10.10.10">
    <property type="entry name" value="HIV Type 1 Reverse Transcriptase, subunit A, domain 1"/>
    <property type="match status" value="1"/>
</dbReference>
<comment type="caution">
    <text evidence="2">The sequence shown here is derived from an EMBL/GenBank/DDBJ whole genome shotgun (WGS) entry which is preliminary data.</text>
</comment>
<dbReference type="AlphaFoldDB" id="A0AAW2U450"/>
<dbReference type="SUPFAM" id="SSF56672">
    <property type="entry name" value="DNA/RNA polymerases"/>
    <property type="match status" value="1"/>
</dbReference>
<reference evidence="2" key="2">
    <citation type="journal article" date="2024" name="Plant">
        <title>Genomic evolution and insights into agronomic trait innovations of Sesamum species.</title>
        <authorList>
            <person name="Miao H."/>
            <person name="Wang L."/>
            <person name="Qu L."/>
            <person name="Liu H."/>
            <person name="Sun Y."/>
            <person name="Le M."/>
            <person name="Wang Q."/>
            <person name="Wei S."/>
            <person name="Zheng Y."/>
            <person name="Lin W."/>
            <person name="Duan Y."/>
            <person name="Cao H."/>
            <person name="Xiong S."/>
            <person name="Wang X."/>
            <person name="Wei L."/>
            <person name="Li C."/>
            <person name="Ma Q."/>
            <person name="Ju M."/>
            <person name="Zhao R."/>
            <person name="Li G."/>
            <person name="Mu C."/>
            <person name="Tian Q."/>
            <person name="Mei H."/>
            <person name="Zhang T."/>
            <person name="Gao T."/>
            <person name="Zhang H."/>
        </authorList>
    </citation>
    <scope>NUCLEOTIDE SEQUENCE</scope>
    <source>
        <strain evidence="2">KEN1</strain>
    </source>
</reference>
<dbReference type="Pfam" id="PF00078">
    <property type="entry name" value="RVT_1"/>
    <property type="match status" value="1"/>
</dbReference>
<organism evidence="2">
    <name type="scientific">Sesamum latifolium</name>
    <dbReference type="NCBI Taxonomy" id="2727402"/>
    <lineage>
        <taxon>Eukaryota</taxon>
        <taxon>Viridiplantae</taxon>
        <taxon>Streptophyta</taxon>
        <taxon>Embryophyta</taxon>
        <taxon>Tracheophyta</taxon>
        <taxon>Spermatophyta</taxon>
        <taxon>Magnoliopsida</taxon>
        <taxon>eudicotyledons</taxon>
        <taxon>Gunneridae</taxon>
        <taxon>Pentapetalae</taxon>
        <taxon>asterids</taxon>
        <taxon>lamiids</taxon>
        <taxon>Lamiales</taxon>
        <taxon>Pedaliaceae</taxon>
        <taxon>Sesamum</taxon>
    </lineage>
</organism>
<name>A0AAW2U450_9LAMI</name>
<dbReference type="PANTHER" id="PTHR24559:SF449">
    <property type="entry name" value="RNA-DIRECTED DNA POLYMERASE"/>
    <property type="match status" value="1"/>
</dbReference>
<gene>
    <name evidence="2" type="ORF">Slati_3760100</name>
</gene>
<dbReference type="InterPro" id="IPR043128">
    <property type="entry name" value="Rev_trsase/Diguanyl_cyclase"/>
</dbReference>
<dbReference type="InterPro" id="IPR000477">
    <property type="entry name" value="RT_dom"/>
</dbReference>